<evidence type="ECO:0000313" key="4">
    <source>
        <dbReference type="Proteomes" id="UP000192391"/>
    </source>
</evidence>
<feature type="transmembrane region" description="Helical" evidence="1">
    <location>
        <begin position="7"/>
        <end position="29"/>
    </location>
</feature>
<evidence type="ECO:0000313" key="3">
    <source>
        <dbReference type="EMBL" id="ARD67047.1"/>
    </source>
</evidence>
<dbReference type="InterPro" id="IPR001279">
    <property type="entry name" value="Metallo-B-lactamas"/>
</dbReference>
<keyword evidence="1" id="KW-0812">Transmembrane</keyword>
<feature type="domain" description="Metallo-beta-lactamase" evidence="2">
    <location>
        <begin position="63"/>
        <end position="123"/>
    </location>
</feature>
<keyword evidence="1" id="KW-1133">Transmembrane helix</keyword>
<proteinExistence type="predicted"/>
<dbReference type="PANTHER" id="PTHR30619">
    <property type="entry name" value="DNA INTERNALIZATION/COMPETENCE PROTEIN COMEC/REC2"/>
    <property type="match status" value="1"/>
</dbReference>
<dbReference type="InterPro" id="IPR052159">
    <property type="entry name" value="Competence_DNA_uptake"/>
</dbReference>
<accession>A0AAC9W4D7</accession>
<gene>
    <name evidence="3" type="ORF">B2M23_16570</name>
</gene>
<name>A0AAC9W4D7_EUBLI</name>
<dbReference type="InterPro" id="IPR036866">
    <property type="entry name" value="RibonucZ/Hydroxyglut_hydro"/>
</dbReference>
<organism evidence="3 4">
    <name type="scientific">Eubacterium limosum</name>
    <dbReference type="NCBI Taxonomy" id="1736"/>
    <lineage>
        <taxon>Bacteria</taxon>
        <taxon>Bacillati</taxon>
        <taxon>Bacillota</taxon>
        <taxon>Clostridia</taxon>
        <taxon>Eubacteriales</taxon>
        <taxon>Eubacteriaceae</taxon>
        <taxon>Eubacterium</taxon>
    </lineage>
</organism>
<dbReference type="Gene3D" id="3.60.15.10">
    <property type="entry name" value="Ribonuclease Z/Hydroxyacylglutathione hydrolase-like"/>
    <property type="match status" value="1"/>
</dbReference>
<evidence type="ECO:0000259" key="2">
    <source>
        <dbReference type="Pfam" id="PF00753"/>
    </source>
</evidence>
<dbReference type="Pfam" id="PF00753">
    <property type="entry name" value="Lactamase_B"/>
    <property type="match status" value="1"/>
</dbReference>
<evidence type="ECO:0000256" key="1">
    <source>
        <dbReference type="SAM" id="Phobius"/>
    </source>
</evidence>
<dbReference type="PANTHER" id="PTHR30619:SF1">
    <property type="entry name" value="RECOMBINATION PROTEIN 2"/>
    <property type="match status" value="1"/>
</dbReference>
<dbReference type="EMBL" id="CP019962">
    <property type="protein sequence ID" value="ARD67047.1"/>
    <property type="molecule type" value="Genomic_DNA"/>
</dbReference>
<reference evidence="4" key="1">
    <citation type="journal article" date="2017" name="Sci. Rep.">
        <title>Determination of the Genome and Primary Transcriptome of Syngas Fermenting Eubacterium limosum ATCC 8486.</title>
        <authorList>
            <person name="Song Y."/>
            <person name="Shin J."/>
            <person name="Jeong Y."/>
            <person name="Jin S."/>
            <person name="Lee J.K."/>
            <person name="Kim D.R."/>
            <person name="Kim S.C."/>
            <person name="Cho S."/>
            <person name="Cho B.K."/>
        </authorList>
    </citation>
    <scope>NUCLEOTIDE SEQUENCE [LARGE SCALE GENOMIC DNA]</scope>
    <source>
        <strain evidence="4">ATCC 8486</strain>
    </source>
</reference>
<dbReference type="AlphaFoldDB" id="A0AAC9W4D7"/>
<sequence>MNDKKAIILYSILGLIVIFSTLVTSALLMNKDSNHSEDTSKAAMTTEVQGNVTFTFMNSGEGMASVIETSNGGIAVIDTGTGENPFLQDYIQGRKVDILLLTSLDVGHIGGLTSLLDTCPVEKCFFPGSSGLAAYDDVSALISAHEISISNDEQYEMDDVVIKPIDFTENNIAYMVVHGSDRLIYQGDQTPENATKMLLSDDLKYSSITGIVAAKNGENAYFCSDLLRKHPKFVVANITENNDGNNQLTTYCKENNTDLYTFVANPMIPLHFSSSGNEMKLVGFG</sequence>
<dbReference type="SUPFAM" id="SSF56281">
    <property type="entry name" value="Metallo-hydrolase/oxidoreductase"/>
    <property type="match status" value="1"/>
</dbReference>
<dbReference type="KEGG" id="elim:B2M23_16570"/>
<dbReference type="RefSeq" id="WP_038352341.1">
    <property type="nucleotide sequence ID" value="NZ_CP019962.1"/>
</dbReference>
<dbReference type="Proteomes" id="UP000192391">
    <property type="component" value="Chromosome"/>
</dbReference>
<keyword evidence="1" id="KW-0472">Membrane</keyword>
<protein>
    <recommendedName>
        <fullName evidence="2">Metallo-beta-lactamase domain-containing protein</fullName>
    </recommendedName>
</protein>